<gene>
    <name evidence="4" type="ORF">SAMN06295964_1714</name>
</gene>
<dbReference type="AlphaFoldDB" id="A0A1T4Z0N5"/>
<accession>A0A1T4Z0N5</accession>
<dbReference type="Gene3D" id="2.60.40.10">
    <property type="entry name" value="Immunoglobulins"/>
    <property type="match status" value="2"/>
</dbReference>
<dbReference type="InterPro" id="IPR013783">
    <property type="entry name" value="Ig-like_fold"/>
</dbReference>
<feature type="signal peptide" evidence="2">
    <location>
        <begin position="1"/>
        <end position="29"/>
    </location>
</feature>
<protein>
    <submittedName>
        <fullName evidence="4">Ig-like domain (Group 3)</fullName>
    </submittedName>
</protein>
<reference evidence="5" key="1">
    <citation type="submission" date="2017-02" db="EMBL/GenBank/DDBJ databases">
        <authorList>
            <person name="Varghese N."/>
            <person name="Submissions S."/>
        </authorList>
    </citation>
    <scope>NUCLEOTIDE SEQUENCE [LARGE SCALE GENOMIC DNA]</scope>
    <source>
        <strain evidence="5">9H-4</strain>
    </source>
</reference>
<dbReference type="GO" id="GO:0005975">
    <property type="term" value="P:carbohydrate metabolic process"/>
    <property type="evidence" value="ECO:0007669"/>
    <property type="project" value="UniProtKB-ARBA"/>
</dbReference>
<feature type="compositionally biased region" description="Polar residues" evidence="1">
    <location>
        <begin position="456"/>
        <end position="481"/>
    </location>
</feature>
<dbReference type="RefSeq" id="WP_078699762.1">
    <property type="nucleotide sequence ID" value="NZ_LT796768.1"/>
</dbReference>
<feature type="chain" id="PRO_5013341164" evidence="2">
    <location>
        <begin position="30"/>
        <end position="705"/>
    </location>
</feature>
<keyword evidence="5" id="KW-1185">Reference proteome</keyword>
<feature type="domain" description="Bacterial Ig-like" evidence="3">
    <location>
        <begin position="381"/>
        <end position="464"/>
    </location>
</feature>
<organism evidence="4 5">
    <name type="scientific">Aeromicrobium choanae</name>
    <dbReference type="NCBI Taxonomy" id="1736691"/>
    <lineage>
        <taxon>Bacteria</taxon>
        <taxon>Bacillati</taxon>
        <taxon>Actinomycetota</taxon>
        <taxon>Actinomycetes</taxon>
        <taxon>Propionibacteriales</taxon>
        <taxon>Nocardioidaceae</taxon>
        <taxon>Aeromicrobium</taxon>
    </lineage>
</organism>
<feature type="region of interest" description="Disordered" evidence="1">
    <location>
        <begin position="456"/>
        <end position="482"/>
    </location>
</feature>
<evidence type="ECO:0000313" key="5">
    <source>
        <dbReference type="Proteomes" id="UP000191040"/>
    </source>
</evidence>
<sequence>MYRRVTSVATSAALGLAAAVALMPTSAHAAPETFTGHVQVIVGDTIIGCATGDSFISGVTTDADQAYRVSISAGTQQDLTLESRPGHVVGVNENYAALPISQSGAGYTFLTSTTPVPAGSPSVEGQQSAIWSVDPDSMELSATFVWPDSTTAQLTTYQFEGENYLAVTDDLAAVRQIFSHARAATFRIGEACSGEVVRDAPQAITFTSSAPTSAHAGQTYTVAATGGASGNPVTFSSTTADICSVDGTTVTFDRIGTCTIAADQAAAEGFLAAETVEQDITVNAIATSVDLTLDPASAVTGEGTTATAQVDVESGSIGAAGGVVQFRVDGDPVDAVAFDGDGAASTRITEDLGTHQVEAFWWPETNWIYGDSSDAASLSVTAASTTTRVSVKANELSAVVEPVAPGAGTPTGEVTFRVDGAKVGTATLENGTAKLTHTVATDKAHAVSAEYAGSTDFNASSASTSRSNPTITTRVSSSQKSRGGWYRTPVKVSFECTSAAQLATPCPKPVTITKNGSSSVTRTIRTADGGVATATAAVKLDRTKPSVGIKGVKAGRSYFDAPQAKCSAKDSLSGVKSCKVTTKRSGSRVVVSAQAIDVAGNIRTKRVAYRLASYEIQGAKLKNGVYRVKHGETYTIRVRGAKANYVYATPAPGKPHRGSVPFEKAGKNTWALGVTMSMTTSATRSWNLGYTQNGKLHVIKVKVAG</sequence>
<dbReference type="Pfam" id="PF16640">
    <property type="entry name" value="Big_3_5"/>
    <property type="match status" value="1"/>
</dbReference>
<dbReference type="InterPro" id="IPR032109">
    <property type="entry name" value="Big_3_5"/>
</dbReference>
<dbReference type="EMBL" id="LT796768">
    <property type="protein sequence ID" value="SKB07526.1"/>
    <property type="molecule type" value="Genomic_DNA"/>
</dbReference>
<dbReference type="OrthoDB" id="3801057at2"/>
<evidence type="ECO:0000256" key="2">
    <source>
        <dbReference type="SAM" id="SignalP"/>
    </source>
</evidence>
<dbReference type="STRING" id="1736691.SAMN06295964_1714"/>
<proteinExistence type="predicted"/>
<name>A0A1T4Z0N5_9ACTN</name>
<dbReference type="Proteomes" id="UP000191040">
    <property type="component" value="Chromosome I"/>
</dbReference>
<evidence type="ECO:0000259" key="3">
    <source>
        <dbReference type="Pfam" id="PF16640"/>
    </source>
</evidence>
<evidence type="ECO:0000256" key="1">
    <source>
        <dbReference type="SAM" id="MobiDB-lite"/>
    </source>
</evidence>
<evidence type="ECO:0000313" key="4">
    <source>
        <dbReference type="EMBL" id="SKB07526.1"/>
    </source>
</evidence>
<keyword evidence="2" id="KW-0732">Signal</keyword>